<feature type="compositionally biased region" description="Basic and acidic residues" evidence="1">
    <location>
        <begin position="135"/>
        <end position="167"/>
    </location>
</feature>
<feature type="compositionally biased region" description="Basic residues" evidence="1">
    <location>
        <begin position="171"/>
        <end position="182"/>
    </location>
</feature>
<gene>
    <name evidence="2" type="ORF">BE221DRAFT_145658</name>
</gene>
<organism evidence="2">
    <name type="scientific">Ostreococcus tauri</name>
    <name type="common">Marine green alga</name>
    <dbReference type="NCBI Taxonomy" id="70448"/>
    <lineage>
        <taxon>Eukaryota</taxon>
        <taxon>Viridiplantae</taxon>
        <taxon>Chlorophyta</taxon>
        <taxon>Mamiellophyceae</taxon>
        <taxon>Mamiellales</taxon>
        <taxon>Bathycoccaceae</taxon>
        <taxon>Ostreococcus</taxon>
    </lineage>
</organism>
<protein>
    <recommendedName>
        <fullName evidence="3">PARP-type domain-containing protein</fullName>
    </recommendedName>
</protein>
<name>A0A1Y5IAY5_OSTTA</name>
<dbReference type="EMBL" id="KZ155782">
    <property type="protein sequence ID" value="OUS46676.1"/>
    <property type="molecule type" value="Genomic_DNA"/>
</dbReference>
<accession>A0A1Y5IAY5</accession>
<sequence>MTYAYAICYGKSLSGAACRNTHCSNAHSPGRVTLGQLRWDSIADERAFSCHLQCVRKGPAANYVKVFKDENDGDYSLEDAVDAFPGLDQLRDEHKELATECLKTILSGGALDDDQIKWLESVYDEAKTKVSKKKSVAETKLGRKAKDTTQKAKGTTAEKRKTPEKKSTPTAKKKTKAKKKKTKREDDEHEQDVEEEHIAGDAEAMTDSGEQAEAEAAA</sequence>
<proteinExistence type="predicted"/>
<reference evidence="2" key="1">
    <citation type="submission" date="2017-04" db="EMBL/GenBank/DDBJ databases">
        <title>Population genomics of picophytoplankton unveils novel chromosome hypervariability.</title>
        <authorList>
            <consortium name="DOE Joint Genome Institute"/>
            <person name="Blanc-Mathieu R."/>
            <person name="Krasovec M."/>
            <person name="Hebrard M."/>
            <person name="Yau S."/>
            <person name="Desgranges E."/>
            <person name="Martin J."/>
            <person name="Schackwitz W."/>
            <person name="Kuo A."/>
            <person name="Salin G."/>
            <person name="Donnadieu C."/>
            <person name="Desdevises Y."/>
            <person name="Sanchez-Ferandin S."/>
            <person name="Moreau H."/>
            <person name="Rivals E."/>
            <person name="Grigoriev I.V."/>
            <person name="Grimsley N."/>
            <person name="Eyre-Walker A."/>
            <person name="Piganeau G."/>
        </authorList>
    </citation>
    <scope>NUCLEOTIDE SEQUENCE [LARGE SCALE GENOMIC DNA]</scope>
    <source>
        <strain evidence="2">RCC 1115</strain>
    </source>
</reference>
<dbReference type="Proteomes" id="UP000195557">
    <property type="component" value="Unassembled WGS sequence"/>
</dbReference>
<dbReference type="AlphaFoldDB" id="A0A1Y5IAY5"/>
<evidence type="ECO:0000256" key="1">
    <source>
        <dbReference type="SAM" id="MobiDB-lite"/>
    </source>
</evidence>
<feature type="region of interest" description="Disordered" evidence="1">
    <location>
        <begin position="133"/>
        <end position="218"/>
    </location>
</feature>
<evidence type="ECO:0008006" key="3">
    <source>
        <dbReference type="Google" id="ProtNLM"/>
    </source>
</evidence>
<evidence type="ECO:0000313" key="2">
    <source>
        <dbReference type="EMBL" id="OUS46676.1"/>
    </source>
</evidence>